<sequence>MQTRWLMLTAGMLVGCQTTSAPIVTTPTLNIRTAPELASTPAVHTSRYVTERAAGAEMVDILGIPLEARLPVVGQMTVEEGMAFLLNGSGVSLRPPSTYAQTQLYAQPLPMSHSDLGKLPLRSALQVMAGQAFMLEEDVVRREVGFRLKPGYVPPKPRLHDNEPRVKGWSESAHLSDIAMTPALKQSLKANKASLTDNDALFVGESTSRSTPAKQKMSTYRVKKGETYRKALTRWAHKEGNRHLAFAQDAAFLKALESISTTGFEKTGTLSMAVAALTASVPRLSSMRLHPNPRLDLVAFHPWEGDSVTTIMIQGNTLKQAVKDTVKHYDWHWDEAASWPVNDYPFSAFPLVTRQGDISSAMATILGPYPLKAQRLDATKTIYVQESNPL</sequence>
<dbReference type="EMBL" id="BATL01000039">
    <property type="protein sequence ID" value="GAD76224.1"/>
    <property type="molecule type" value="Genomic_DNA"/>
</dbReference>
<keyword evidence="3" id="KW-1185">Reference proteome</keyword>
<evidence type="ECO:0000313" key="3">
    <source>
        <dbReference type="Proteomes" id="UP000016567"/>
    </source>
</evidence>
<evidence type="ECO:0000256" key="1">
    <source>
        <dbReference type="SAM" id="SignalP"/>
    </source>
</evidence>
<protein>
    <submittedName>
        <fullName evidence="2">Uncharacterized protein</fullName>
    </submittedName>
</protein>
<dbReference type="OrthoDB" id="5870900at2"/>
<dbReference type="AlphaFoldDB" id="U3C469"/>
<organism evidence="2 3">
    <name type="scientific">Vibrio azureus NBRC 104587</name>
    <dbReference type="NCBI Taxonomy" id="1219077"/>
    <lineage>
        <taxon>Bacteria</taxon>
        <taxon>Pseudomonadati</taxon>
        <taxon>Pseudomonadota</taxon>
        <taxon>Gammaproteobacteria</taxon>
        <taxon>Vibrionales</taxon>
        <taxon>Vibrionaceae</taxon>
        <taxon>Vibrio</taxon>
    </lineage>
</organism>
<dbReference type="Proteomes" id="UP000016567">
    <property type="component" value="Unassembled WGS sequence"/>
</dbReference>
<evidence type="ECO:0000313" key="2">
    <source>
        <dbReference type="EMBL" id="GAD76224.1"/>
    </source>
</evidence>
<proteinExistence type="predicted"/>
<comment type="caution">
    <text evidence="2">The sequence shown here is derived from an EMBL/GenBank/DDBJ whole genome shotgun (WGS) entry which is preliminary data.</text>
</comment>
<reference evidence="2 3" key="1">
    <citation type="submission" date="2013-09" db="EMBL/GenBank/DDBJ databases">
        <title>Whole genome shotgun sequence of Vibrio azureus NBRC 104587.</title>
        <authorList>
            <person name="Isaki S."/>
            <person name="Hosoyama A."/>
            <person name="Numata M."/>
            <person name="Hashimoto M."/>
            <person name="Hosoyama Y."/>
            <person name="Tsuchikane K."/>
            <person name="Noguchi M."/>
            <person name="Hirakata S."/>
            <person name="Ichikawa N."/>
            <person name="Ohji S."/>
            <person name="Yamazoe A."/>
            <person name="Fujita N."/>
        </authorList>
    </citation>
    <scope>NUCLEOTIDE SEQUENCE [LARGE SCALE GENOMIC DNA]</scope>
    <source>
        <strain evidence="2 3">NBRC 104587</strain>
    </source>
</reference>
<accession>U3C469</accession>
<dbReference type="eggNOG" id="COG3266">
    <property type="taxonomic scope" value="Bacteria"/>
</dbReference>
<name>U3C469_9VIBR</name>
<dbReference type="PROSITE" id="PS51257">
    <property type="entry name" value="PROKAR_LIPOPROTEIN"/>
    <property type="match status" value="1"/>
</dbReference>
<keyword evidence="1" id="KW-0732">Signal</keyword>
<dbReference type="STRING" id="1219077.VAZ01S_039_00490"/>
<feature type="signal peptide" evidence="1">
    <location>
        <begin position="1"/>
        <end position="21"/>
    </location>
</feature>
<feature type="chain" id="PRO_5004639326" evidence="1">
    <location>
        <begin position="22"/>
        <end position="390"/>
    </location>
</feature>
<gene>
    <name evidence="2" type="ORF">VAZ01S_039_00490</name>
</gene>
<dbReference type="RefSeq" id="WP_021709974.1">
    <property type="nucleotide sequence ID" value="NZ_BATL01000039.1"/>
</dbReference>